<evidence type="ECO:0000313" key="6">
    <source>
        <dbReference type="Proteomes" id="UP000249081"/>
    </source>
</evidence>
<dbReference type="InterPro" id="IPR029016">
    <property type="entry name" value="GAF-like_dom_sf"/>
</dbReference>
<gene>
    <name evidence="5" type="ORF">DCF17_05385</name>
</gene>
<dbReference type="CDD" id="cd06170">
    <property type="entry name" value="LuxR_C_like"/>
    <property type="match status" value="1"/>
</dbReference>
<keyword evidence="3" id="KW-0804">Transcription</keyword>
<dbReference type="Pfam" id="PF13185">
    <property type="entry name" value="GAF_2"/>
    <property type="match status" value="1"/>
</dbReference>
<evidence type="ECO:0000256" key="3">
    <source>
        <dbReference type="ARBA" id="ARBA00023163"/>
    </source>
</evidence>
<dbReference type="GO" id="GO:0006355">
    <property type="term" value="P:regulation of DNA-templated transcription"/>
    <property type="evidence" value="ECO:0007669"/>
    <property type="project" value="InterPro"/>
</dbReference>
<accession>A0A2W4WEW6</accession>
<dbReference type="EMBL" id="QBMN01000025">
    <property type="protein sequence ID" value="PZO43633.1"/>
    <property type="molecule type" value="Genomic_DNA"/>
</dbReference>
<dbReference type="PANTHER" id="PTHR44688">
    <property type="entry name" value="DNA-BINDING TRANSCRIPTIONAL ACTIVATOR DEVR_DOSR"/>
    <property type="match status" value="1"/>
</dbReference>
<dbReference type="SUPFAM" id="SSF55781">
    <property type="entry name" value="GAF domain-like"/>
    <property type="match status" value="1"/>
</dbReference>
<evidence type="ECO:0000256" key="1">
    <source>
        <dbReference type="ARBA" id="ARBA00023015"/>
    </source>
</evidence>
<organism evidence="5 6">
    <name type="scientific">Shackletoniella antarctica</name>
    <dbReference type="NCBI Taxonomy" id="268115"/>
    <lineage>
        <taxon>Bacteria</taxon>
        <taxon>Bacillati</taxon>
        <taxon>Cyanobacteriota</taxon>
        <taxon>Cyanophyceae</taxon>
        <taxon>Oculatellales</taxon>
        <taxon>Oculatellaceae</taxon>
        <taxon>Shackletoniella</taxon>
    </lineage>
</organism>
<dbReference type="InterPro" id="IPR036388">
    <property type="entry name" value="WH-like_DNA-bd_sf"/>
</dbReference>
<dbReference type="Proteomes" id="UP000249081">
    <property type="component" value="Unassembled WGS sequence"/>
</dbReference>
<dbReference type="InterPro" id="IPR000792">
    <property type="entry name" value="Tscrpt_reg_LuxR_C"/>
</dbReference>
<proteinExistence type="predicted"/>
<dbReference type="PROSITE" id="PS50043">
    <property type="entry name" value="HTH_LUXR_2"/>
    <property type="match status" value="1"/>
</dbReference>
<dbReference type="InterPro" id="IPR016032">
    <property type="entry name" value="Sig_transdc_resp-reg_C-effctor"/>
</dbReference>
<dbReference type="GO" id="GO:0016301">
    <property type="term" value="F:kinase activity"/>
    <property type="evidence" value="ECO:0007669"/>
    <property type="project" value="UniProtKB-KW"/>
</dbReference>
<sequence>MARTPVSSALASVDSSRADVPNQARLLLDLQRVNKIAQRLSGCLETETVARFVTDGLVDQFGCAFARIWVVEPDQTALRLVASSGLYTHTNGSFARVPMGAYKVGKIAQNRVPFLSNRLAEEAWVKDRDWAIANRIQGFAGYPLMTGDRVIGVLATFSHSPMAAEFLEVLQVLCMTATVALDAALRVDIKQTLAQVSARPSSLSDQLATILTSTTMALVGTETSLPAATGYIFVQLAELLNDVDCDYARLVYGAAEVVLEAIVAIPTVATLTASTPTASTPTADSADTAEAIGARWRSHCHQLDFMASCLGGTFQTQPGPRQQMVQLSLQIPYGDGLTGTLVSIQCTTALVQVALTGMAYKARLTPSDPADPAAVVITDSIAVAQSATQAIWVRVNGSSLPPAQVRAVIDWTVDAEQLAQIVQLVVQGKSVAAMPTADLPRPSEREQEIMALLAQGLRDRDIANRLYISESTVKFHINNSLTKLQAKNRYQAVYQAAIQGWI</sequence>
<keyword evidence="1" id="KW-0805">Transcription regulation</keyword>
<dbReference type="Gene3D" id="3.30.450.40">
    <property type="match status" value="1"/>
</dbReference>
<reference evidence="5 6" key="2">
    <citation type="submission" date="2018-06" db="EMBL/GenBank/DDBJ databases">
        <title>Metagenomic assembly of (sub)arctic Cyanobacteria and their associated microbiome from non-axenic cultures.</title>
        <authorList>
            <person name="Baurain D."/>
        </authorList>
    </citation>
    <scope>NUCLEOTIDE SEQUENCE [LARGE SCALE GENOMIC DNA]</scope>
    <source>
        <strain evidence="5">ULC041bin1</strain>
    </source>
</reference>
<dbReference type="GO" id="GO:0003677">
    <property type="term" value="F:DNA binding"/>
    <property type="evidence" value="ECO:0007669"/>
    <property type="project" value="UniProtKB-KW"/>
</dbReference>
<dbReference type="SMART" id="SM00065">
    <property type="entry name" value="GAF"/>
    <property type="match status" value="1"/>
</dbReference>
<dbReference type="SUPFAM" id="SSF46894">
    <property type="entry name" value="C-terminal effector domain of the bipartite response regulators"/>
    <property type="match status" value="1"/>
</dbReference>
<dbReference type="PRINTS" id="PR00038">
    <property type="entry name" value="HTHLUXR"/>
</dbReference>
<dbReference type="InterPro" id="IPR003018">
    <property type="entry name" value="GAF"/>
</dbReference>
<reference evidence="6" key="1">
    <citation type="submission" date="2018-04" db="EMBL/GenBank/DDBJ databases">
        <authorList>
            <person name="Cornet L."/>
        </authorList>
    </citation>
    <scope>NUCLEOTIDE SEQUENCE [LARGE SCALE GENOMIC DNA]</scope>
</reference>
<protein>
    <submittedName>
        <fullName evidence="5">Protein kinase</fullName>
    </submittedName>
</protein>
<dbReference type="Pfam" id="PF00196">
    <property type="entry name" value="GerE"/>
    <property type="match status" value="1"/>
</dbReference>
<feature type="domain" description="HTH luxR-type" evidence="4">
    <location>
        <begin position="435"/>
        <end position="500"/>
    </location>
</feature>
<dbReference type="SMART" id="SM00421">
    <property type="entry name" value="HTH_LUXR"/>
    <property type="match status" value="1"/>
</dbReference>
<keyword evidence="2" id="KW-0238">DNA-binding</keyword>
<dbReference type="PANTHER" id="PTHR44688:SF25">
    <property type="entry name" value="HTH LUXR-TYPE DOMAIN-CONTAINING PROTEIN"/>
    <property type="match status" value="1"/>
</dbReference>
<keyword evidence="5" id="KW-0418">Kinase</keyword>
<name>A0A2W4WEW6_9CYAN</name>
<evidence type="ECO:0000256" key="2">
    <source>
        <dbReference type="ARBA" id="ARBA00023125"/>
    </source>
</evidence>
<evidence type="ECO:0000313" key="5">
    <source>
        <dbReference type="EMBL" id="PZO43633.1"/>
    </source>
</evidence>
<dbReference type="Gene3D" id="1.10.10.10">
    <property type="entry name" value="Winged helix-like DNA-binding domain superfamily/Winged helix DNA-binding domain"/>
    <property type="match status" value="1"/>
</dbReference>
<keyword evidence="5" id="KW-0808">Transferase</keyword>
<comment type="caution">
    <text evidence="5">The sequence shown here is derived from an EMBL/GenBank/DDBJ whole genome shotgun (WGS) entry which is preliminary data.</text>
</comment>
<dbReference type="AlphaFoldDB" id="A0A2W4WEW6"/>
<evidence type="ECO:0000259" key="4">
    <source>
        <dbReference type="PROSITE" id="PS50043"/>
    </source>
</evidence>